<comment type="catalytic activity">
    <reaction evidence="1 17">
        <text>Hydrolytically removes 5'-nucleotides successively from the 3'-hydroxy termini of 3'-hydroxy-terminated oligonucleotides.</text>
        <dbReference type="EC" id="3.1.4.1"/>
    </reaction>
</comment>
<evidence type="ECO:0000256" key="17">
    <source>
        <dbReference type="RuleBase" id="RU365033"/>
    </source>
</evidence>
<comment type="caution">
    <text evidence="19">The sequence shown here is derived from an EMBL/GenBank/DDBJ whole genome shotgun (WGS) entry which is preliminary data.</text>
</comment>
<evidence type="ECO:0000256" key="11">
    <source>
        <dbReference type="ARBA" id="ARBA00022839"/>
    </source>
</evidence>
<comment type="similarity">
    <text evidence="3 17">Belongs to the FAN1 family.</text>
</comment>
<keyword evidence="15 17" id="KW-0464">Manganese</keyword>
<gene>
    <name evidence="19" type="ORF">CUNI_LOCUS4942</name>
</gene>
<evidence type="ECO:0000256" key="2">
    <source>
        <dbReference type="ARBA" id="ARBA00004123"/>
    </source>
</evidence>
<evidence type="ECO:0000313" key="20">
    <source>
        <dbReference type="Proteomes" id="UP000678393"/>
    </source>
</evidence>
<accession>A0A8S3YQJ1</accession>
<dbReference type="GO" id="GO:0008409">
    <property type="term" value="F:5'-3' exonuclease activity"/>
    <property type="evidence" value="ECO:0007669"/>
    <property type="project" value="TreeGrafter"/>
</dbReference>
<dbReference type="CDD" id="cd22326">
    <property type="entry name" value="FAN1-like"/>
    <property type="match status" value="1"/>
</dbReference>
<comment type="subcellular location">
    <subcellularLocation>
        <location evidence="2 17">Nucleus</location>
    </subcellularLocation>
</comment>
<dbReference type="PANTHER" id="PTHR15749:SF4">
    <property type="entry name" value="FANCONI-ASSOCIATED NUCLEASE 1"/>
    <property type="match status" value="1"/>
</dbReference>
<dbReference type="SMART" id="SM00990">
    <property type="entry name" value="VRR_NUC"/>
    <property type="match status" value="1"/>
</dbReference>
<dbReference type="InterPro" id="IPR011856">
    <property type="entry name" value="tRNA_endonuc-like_dom_sf"/>
</dbReference>
<comment type="cofactor">
    <cofactor evidence="17">
        <name>Mg(2+)</name>
        <dbReference type="ChEBI" id="CHEBI:18420"/>
    </cofactor>
    <cofactor evidence="17">
        <name>Mn(2+)</name>
        <dbReference type="ChEBI" id="CHEBI:29035"/>
    </cofactor>
</comment>
<evidence type="ECO:0000313" key="19">
    <source>
        <dbReference type="EMBL" id="CAG5119384.1"/>
    </source>
</evidence>
<dbReference type="Gene3D" id="3.40.1350.10">
    <property type="match status" value="1"/>
</dbReference>
<dbReference type="PANTHER" id="PTHR15749">
    <property type="entry name" value="FANCONI-ASSOCIATED NUCLEASE 1"/>
    <property type="match status" value="1"/>
</dbReference>
<keyword evidence="16 17" id="KW-0539">Nucleus</keyword>
<dbReference type="Pfam" id="PF21169">
    <property type="entry name" value="Fan1_SAP"/>
    <property type="match status" value="1"/>
</dbReference>
<dbReference type="Pfam" id="PF21170">
    <property type="entry name" value="FAN1_TPR"/>
    <property type="match status" value="1"/>
</dbReference>
<evidence type="ECO:0000256" key="6">
    <source>
        <dbReference type="ARBA" id="ARBA00022759"/>
    </source>
</evidence>
<dbReference type="GO" id="GO:0005634">
    <property type="term" value="C:nucleus"/>
    <property type="evidence" value="ECO:0007669"/>
    <property type="project" value="UniProtKB-SubCell"/>
</dbReference>
<evidence type="ECO:0000256" key="12">
    <source>
        <dbReference type="ARBA" id="ARBA00022842"/>
    </source>
</evidence>
<keyword evidence="12 17" id="KW-0460">Magnesium</keyword>
<keyword evidence="8" id="KW-0863">Zinc-finger</keyword>
<comment type="function">
    <text evidence="17">Nuclease required for the repair of DNA interstrand cross-links (ICL). Acts as a 5'-3' exonuclease that anchors at a cut end of DNA and cleaves DNA successively at every third nucleotide, allowing to excise an ICL from one strand through flanking incisions.</text>
</comment>
<evidence type="ECO:0000256" key="3">
    <source>
        <dbReference type="ARBA" id="ARBA00005533"/>
    </source>
</evidence>
<dbReference type="InterPro" id="IPR014883">
    <property type="entry name" value="VRR_NUC"/>
</dbReference>
<dbReference type="OrthoDB" id="76364at2759"/>
<dbReference type="InterPro" id="IPR033315">
    <property type="entry name" value="Fan1-like"/>
</dbReference>
<name>A0A8S3YQJ1_9EUPU</name>
<dbReference type="GO" id="GO:0004528">
    <property type="term" value="F:phosphodiesterase I activity"/>
    <property type="evidence" value="ECO:0007669"/>
    <property type="project" value="UniProtKB-EC"/>
</dbReference>
<dbReference type="FunFam" id="3.40.1350.10:FF:000004">
    <property type="entry name" value="Fanconi-associated nuclease"/>
    <property type="match status" value="1"/>
</dbReference>
<dbReference type="Proteomes" id="UP000678393">
    <property type="component" value="Unassembled WGS sequence"/>
</dbReference>
<dbReference type="Pfam" id="PF21315">
    <property type="entry name" value="FAN1_HTH"/>
    <property type="match status" value="1"/>
</dbReference>
<dbReference type="InterPro" id="IPR049132">
    <property type="entry name" value="FAN1-like_euk"/>
</dbReference>
<evidence type="ECO:0000256" key="16">
    <source>
        <dbReference type="ARBA" id="ARBA00023242"/>
    </source>
</evidence>
<evidence type="ECO:0000256" key="14">
    <source>
        <dbReference type="ARBA" id="ARBA00023204"/>
    </source>
</evidence>
<dbReference type="Pfam" id="PF08774">
    <property type="entry name" value="VRR_NUC"/>
    <property type="match status" value="1"/>
</dbReference>
<feature type="domain" description="VRR-NUC" evidence="18">
    <location>
        <begin position="538"/>
        <end position="652"/>
    </location>
</feature>
<dbReference type="InterPro" id="IPR049126">
    <property type="entry name" value="FAN1-like_TPR"/>
</dbReference>
<dbReference type="InterPro" id="IPR049125">
    <property type="entry name" value="FAN1-like_WH"/>
</dbReference>
<keyword evidence="7 17" id="KW-0227">DNA damage</keyword>
<evidence type="ECO:0000259" key="18">
    <source>
        <dbReference type="SMART" id="SM00990"/>
    </source>
</evidence>
<keyword evidence="9 17" id="KW-0378">Hydrolase</keyword>
<keyword evidence="14 17" id="KW-0234">DNA repair</keyword>
<evidence type="ECO:0000256" key="1">
    <source>
        <dbReference type="ARBA" id="ARBA00000983"/>
    </source>
</evidence>
<dbReference type="AlphaFoldDB" id="A0A8S3YQJ1"/>
<sequence>MGATGVASESLFRVPYYLNNFETLLNSVMEDETNKKLFNKEDLHIITVYQNLSDGAKKLYIRMFTRKLHWIPQNKLKYPEIGENLNPFLQELAAAALIDCDEQLTDLEEVLKALAAADIKTLAKSYHIAPSISQKGQLVPELLKKSQQSTLATMLGSSDGGVAKSMLARAKKYLNGIYKLKHAPRGVFVRVMMLFSLVNTLVDEDKGTGGQGQLFQMLMVNMGKLVYPAYTIEKVHHIFQDREDLIRFENALQLESDLLHCIDRGNWEQAYVVFKSIEKEWTLLTANSLIAEWNQKLPSFLRCYTATSVIHRLLCSSVEILQRRKDYTAAVDLLQTLLSETLYNSSHRGYLWERLALNLDAHMKQPLESLEAVKNGLTDKFVRVGHRYALYLRAESICQRAKLKLQHRLEEFHHEVVRKTPQVSIEGRVLHQGVSTNGTRFLTEESYVDGNSEDMTVVGVEEYVLGYYKKNGFPSGIHAEGSVVSTLFALFFWDILFMDMPDAFHSPFQALPLDLHSDMFYDRRKHLIEERLAKLEKSSVQELQVQAEETWTSQYGVVCACINWDRISLDSIKELLSCIGGEVLSGLIGRYARCPRHTRSGFPDLTLWNVDTGALKICEVKGPGDRLSHKQILWIDYLLSLGVDAEVCHVKAVAAKKLKPSQQ</sequence>
<evidence type="ECO:0000256" key="10">
    <source>
        <dbReference type="ARBA" id="ARBA00022833"/>
    </source>
</evidence>
<dbReference type="GO" id="GO:0070336">
    <property type="term" value="F:flap-structured DNA binding"/>
    <property type="evidence" value="ECO:0007669"/>
    <property type="project" value="TreeGrafter"/>
</dbReference>
<dbReference type="EC" id="3.1.4.1" evidence="17"/>
<dbReference type="GO" id="GO:0036297">
    <property type="term" value="P:interstrand cross-link repair"/>
    <property type="evidence" value="ECO:0007669"/>
    <property type="project" value="InterPro"/>
</dbReference>
<proteinExistence type="inferred from homology"/>
<reference evidence="19" key="1">
    <citation type="submission" date="2021-04" db="EMBL/GenBank/DDBJ databases">
        <authorList>
            <consortium name="Molecular Ecology Group"/>
        </authorList>
    </citation>
    <scope>NUCLEOTIDE SEQUENCE</scope>
</reference>
<keyword evidence="20" id="KW-1185">Reference proteome</keyword>
<keyword evidence="5 17" id="KW-0479">Metal-binding</keyword>
<dbReference type="GO" id="GO:0017108">
    <property type="term" value="F:5'-flap endonuclease activity"/>
    <property type="evidence" value="ECO:0007669"/>
    <property type="project" value="TreeGrafter"/>
</dbReference>
<organism evidence="19 20">
    <name type="scientific">Candidula unifasciata</name>
    <dbReference type="NCBI Taxonomy" id="100452"/>
    <lineage>
        <taxon>Eukaryota</taxon>
        <taxon>Metazoa</taxon>
        <taxon>Spiralia</taxon>
        <taxon>Lophotrochozoa</taxon>
        <taxon>Mollusca</taxon>
        <taxon>Gastropoda</taxon>
        <taxon>Heterobranchia</taxon>
        <taxon>Euthyneura</taxon>
        <taxon>Panpulmonata</taxon>
        <taxon>Eupulmonata</taxon>
        <taxon>Stylommatophora</taxon>
        <taxon>Helicina</taxon>
        <taxon>Helicoidea</taxon>
        <taxon>Geomitridae</taxon>
        <taxon>Candidula</taxon>
    </lineage>
</organism>
<evidence type="ECO:0000256" key="15">
    <source>
        <dbReference type="ARBA" id="ARBA00023211"/>
    </source>
</evidence>
<evidence type="ECO:0000256" key="4">
    <source>
        <dbReference type="ARBA" id="ARBA00022722"/>
    </source>
</evidence>
<dbReference type="InterPro" id="IPR049138">
    <property type="entry name" value="Fan1_SAP_met"/>
</dbReference>
<keyword evidence="6" id="KW-0255">Endonuclease</keyword>
<protein>
    <recommendedName>
        <fullName evidence="17">Fanconi-associated nuclease</fullName>
        <ecNumber evidence="17">3.1.4.1</ecNumber>
    </recommendedName>
</protein>
<dbReference type="EMBL" id="CAJHNH020000699">
    <property type="protein sequence ID" value="CAG5119384.1"/>
    <property type="molecule type" value="Genomic_DNA"/>
</dbReference>
<evidence type="ECO:0000256" key="8">
    <source>
        <dbReference type="ARBA" id="ARBA00022771"/>
    </source>
</evidence>
<evidence type="ECO:0000256" key="13">
    <source>
        <dbReference type="ARBA" id="ARBA00023054"/>
    </source>
</evidence>
<dbReference type="GO" id="GO:0008270">
    <property type="term" value="F:zinc ion binding"/>
    <property type="evidence" value="ECO:0007669"/>
    <property type="project" value="UniProtKB-KW"/>
</dbReference>
<evidence type="ECO:0000256" key="9">
    <source>
        <dbReference type="ARBA" id="ARBA00022801"/>
    </source>
</evidence>
<keyword evidence="13" id="KW-0175">Coiled coil</keyword>
<keyword evidence="10" id="KW-0862">Zinc</keyword>
<keyword evidence="4 17" id="KW-0540">Nuclease</keyword>
<evidence type="ECO:0000256" key="7">
    <source>
        <dbReference type="ARBA" id="ARBA00022763"/>
    </source>
</evidence>
<keyword evidence="11" id="KW-0269">Exonuclease</keyword>
<evidence type="ECO:0000256" key="5">
    <source>
        <dbReference type="ARBA" id="ARBA00022723"/>
    </source>
</evidence>